<keyword evidence="3" id="KW-1185">Reference proteome</keyword>
<dbReference type="Proteomes" id="UP000193986">
    <property type="component" value="Unassembled WGS sequence"/>
</dbReference>
<dbReference type="OrthoDB" id="2585541at2759"/>
<dbReference type="EMBL" id="MCFC01000011">
    <property type="protein sequence ID" value="ORY32131.1"/>
    <property type="molecule type" value="Genomic_DNA"/>
</dbReference>
<name>A0A1Y2BBC4_9TREE</name>
<dbReference type="AlphaFoldDB" id="A0A1Y2BBC4"/>
<feature type="compositionally biased region" description="Low complexity" evidence="1">
    <location>
        <begin position="23"/>
        <end position="33"/>
    </location>
</feature>
<evidence type="ECO:0000313" key="3">
    <source>
        <dbReference type="Proteomes" id="UP000193986"/>
    </source>
</evidence>
<feature type="compositionally biased region" description="Basic and acidic residues" evidence="1">
    <location>
        <begin position="69"/>
        <end position="84"/>
    </location>
</feature>
<feature type="compositionally biased region" description="Polar residues" evidence="1">
    <location>
        <begin position="34"/>
        <end position="52"/>
    </location>
</feature>
<dbReference type="InParanoid" id="A0A1Y2BBC4"/>
<feature type="region of interest" description="Disordered" evidence="1">
    <location>
        <begin position="1"/>
        <end position="128"/>
    </location>
</feature>
<gene>
    <name evidence="2" type="ORF">BCR39DRAFT_524249</name>
</gene>
<reference evidence="2 3" key="1">
    <citation type="submission" date="2016-07" db="EMBL/GenBank/DDBJ databases">
        <title>Pervasive Adenine N6-methylation of Active Genes in Fungi.</title>
        <authorList>
            <consortium name="DOE Joint Genome Institute"/>
            <person name="Mondo S.J."/>
            <person name="Dannebaum R.O."/>
            <person name="Kuo R.C."/>
            <person name="Labutti K."/>
            <person name="Haridas S."/>
            <person name="Kuo A."/>
            <person name="Salamov A."/>
            <person name="Ahrendt S.R."/>
            <person name="Lipzen A."/>
            <person name="Sullivan W."/>
            <person name="Andreopoulos W.B."/>
            <person name="Clum A."/>
            <person name="Lindquist E."/>
            <person name="Daum C."/>
            <person name="Ramamoorthy G.K."/>
            <person name="Gryganskyi A."/>
            <person name="Culley D."/>
            <person name="Magnuson J.K."/>
            <person name="James T.Y."/>
            <person name="O'Malley M.A."/>
            <person name="Stajich J.E."/>
            <person name="Spatafora J.W."/>
            <person name="Visel A."/>
            <person name="Grigoriev I.V."/>
        </authorList>
    </citation>
    <scope>NUCLEOTIDE SEQUENCE [LARGE SCALE GENOMIC DNA]</scope>
    <source>
        <strain evidence="2 3">68-887.2</strain>
    </source>
</reference>
<feature type="compositionally biased region" description="Basic and acidic residues" evidence="1">
    <location>
        <begin position="104"/>
        <end position="128"/>
    </location>
</feature>
<evidence type="ECO:0000313" key="2">
    <source>
        <dbReference type="EMBL" id="ORY32131.1"/>
    </source>
</evidence>
<comment type="caution">
    <text evidence="2">The sequence shown here is derived from an EMBL/GenBank/DDBJ whole genome shotgun (WGS) entry which is preliminary data.</text>
</comment>
<protein>
    <submittedName>
        <fullName evidence="2">Uncharacterized protein</fullName>
    </submittedName>
</protein>
<organism evidence="2 3">
    <name type="scientific">Naematelia encephala</name>
    <dbReference type="NCBI Taxonomy" id="71784"/>
    <lineage>
        <taxon>Eukaryota</taxon>
        <taxon>Fungi</taxon>
        <taxon>Dikarya</taxon>
        <taxon>Basidiomycota</taxon>
        <taxon>Agaricomycotina</taxon>
        <taxon>Tremellomycetes</taxon>
        <taxon>Tremellales</taxon>
        <taxon>Naemateliaceae</taxon>
        <taxon>Naematelia</taxon>
    </lineage>
</organism>
<evidence type="ECO:0000256" key="1">
    <source>
        <dbReference type="SAM" id="MobiDB-lite"/>
    </source>
</evidence>
<feature type="compositionally biased region" description="Polar residues" evidence="1">
    <location>
        <begin position="89"/>
        <end position="101"/>
    </location>
</feature>
<sequence length="128" mass="13284">MGNCFSDPSSKPKSKPQGGQTLGSGPSSRPSPSQAGNNNNKQSTPQSLSSRTAVVPPQALGGAGVEPTGDARDNALRAAEERAKAAQTKGVNSANPKSGQLSKKLAEERRTPSGNQADERLMDRGQWN</sequence>
<proteinExistence type="predicted"/>
<accession>A0A1Y2BBC4</accession>